<evidence type="ECO:0000313" key="2">
    <source>
        <dbReference type="Proteomes" id="UP000479773"/>
    </source>
</evidence>
<accession>A0A642EQS7</accession>
<protein>
    <recommendedName>
        <fullName evidence="3">Lipoprotein</fullName>
    </recommendedName>
</protein>
<dbReference type="AlphaFoldDB" id="A0A642EQS7"/>
<comment type="caution">
    <text evidence="1">The sequence shown here is derived from an EMBL/GenBank/DDBJ whole genome shotgun (WGS) entry which is preliminary data.</text>
</comment>
<dbReference type="EMBL" id="VWEQ01000257">
    <property type="protein sequence ID" value="KAA4738166.1"/>
    <property type="molecule type" value="Genomic_DNA"/>
</dbReference>
<sequence>MKKALFMAMACLSLALTGCDKDNKGDEPTVPTNADVRYEASVADPVNYKIQVGYMDGTGAALKQEVVESPFKFDLKAKHGTYCYISVIPVQRVTGIGEDTKVTAKMFINNKLHEETSDSFSAIIQYMFGQND</sequence>
<organism evidence="1 2">
    <name type="scientific">Bacteroides fragilis</name>
    <dbReference type="NCBI Taxonomy" id="817"/>
    <lineage>
        <taxon>Bacteria</taxon>
        <taxon>Pseudomonadati</taxon>
        <taxon>Bacteroidota</taxon>
        <taxon>Bacteroidia</taxon>
        <taxon>Bacteroidales</taxon>
        <taxon>Bacteroidaceae</taxon>
        <taxon>Bacteroides</taxon>
    </lineage>
</organism>
<evidence type="ECO:0008006" key="3">
    <source>
        <dbReference type="Google" id="ProtNLM"/>
    </source>
</evidence>
<name>A0A642EQS7_BACFG</name>
<reference evidence="1 2" key="1">
    <citation type="journal article" date="2019" name="Nat. Med.">
        <title>A library of human gut bacterial isolates paired with longitudinal multiomics data enables mechanistic microbiome research.</title>
        <authorList>
            <person name="Poyet M."/>
            <person name="Groussin M."/>
            <person name="Gibbons S.M."/>
            <person name="Avila-Pacheco J."/>
            <person name="Jiang X."/>
            <person name="Kearney S.M."/>
            <person name="Perrotta A.R."/>
            <person name="Berdy B."/>
            <person name="Zhao S."/>
            <person name="Lieberman T.D."/>
            <person name="Swanson P.K."/>
            <person name="Smith M."/>
            <person name="Roesemann S."/>
            <person name="Alexander J.E."/>
            <person name="Rich S.A."/>
            <person name="Livny J."/>
            <person name="Vlamakis H."/>
            <person name="Clish C."/>
            <person name="Bullock K."/>
            <person name="Deik A."/>
            <person name="Scott J."/>
            <person name="Pierce K.A."/>
            <person name="Xavier R.J."/>
            <person name="Alm E.J."/>
        </authorList>
    </citation>
    <scope>NUCLEOTIDE SEQUENCE [LARGE SCALE GENOMIC DNA]</scope>
    <source>
        <strain evidence="1 2">BIOML-A106</strain>
    </source>
</reference>
<evidence type="ECO:0000313" key="1">
    <source>
        <dbReference type="EMBL" id="KAA4738166.1"/>
    </source>
</evidence>
<proteinExistence type="predicted"/>
<gene>
    <name evidence="1" type="ORF">F3B44_26765</name>
</gene>
<dbReference type="PROSITE" id="PS51257">
    <property type="entry name" value="PROKAR_LIPOPROTEIN"/>
    <property type="match status" value="1"/>
</dbReference>
<dbReference type="Proteomes" id="UP000479773">
    <property type="component" value="Unassembled WGS sequence"/>
</dbReference>